<dbReference type="AlphaFoldDB" id="A0A061JGU5"/>
<evidence type="ECO:0000313" key="1">
    <source>
        <dbReference type="EMBL" id="ETZ05310.1"/>
    </source>
</evidence>
<organism evidence="1 2">
    <name type="scientific">Holospora undulata HU1</name>
    <dbReference type="NCBI Taxonomy" id="1321371"/>
    <lineage>
        <taxon>Bacteria</taxon>
        <taxon>Pseudomonadati</taxon>
        <taxon>Pseudomonadota</taxon>
        <taxon>Alphaproteobacteria</taxon>
        <taxon>Holosporales</taxon>
        <taxon>Holosporaceae</taxon>
        <taxon>Holospora</taxon>
    </lineage>
</organism>
<gene>
    <name evidence="1" type="ORF">K737_300246</name>
</gene>
<dbReference type="EMBL" id="ARPM03000074">
    <property type="protein sequence ID" value="ETZ05310.1"/>
    <property type="molecule type" value="Genomic_DNA"/>
</dbReference>
<comment type="caution">
    <text evidence="1">The sequence shown here is derived from an EMBL/GenBank/DDBJ whole genome shotgun (WGS) entry which is preliminary data.</text>
</comment>
<evidence type="ECO:0000313" key="2">
    <source>
        <dbReference type="Proteomes" id="UP000026922"/>
    </source>
</evidence>
<sequence length="64" mass="7383">MKVVLLMIYQERMGTIDKGKRCYGSCDWGNEFPRRFNWKMTIAIGCISGLQRGLGATKPSKRKR</sequence>
<dbReference type="RefSeq" id="WP_023492223.1">
    <property type="nucleotide sequence ID" value="NZ_ARPM03000074.1"/>
</dbReference>
<dbReference type="Proteomes" id="UP000026922">
    <property type="component" value="Unassembled WGS sequence"/>
</dbReference>
<proteinExistence type="predicted"/>
<protein>
    <submittedName>
        <fullName evidence="1">Uncharacterized protein</fullName>
    </submittedName>
</protein>
<reference evidence="1 2" key="1">
    <citation type="journal article" date="2013" name="Genome Announc.">
        <title>Draft Genome Sequence of Holospora undulata Strain HU1, a Micronucleus-Specific Symbiont of the Ciliate Paramecium caudatum.</title>
        <authorList>
            <person name="Dohra H."/>
            <person name="Suzuki H."/>
            <person name="Suzuki T."/>
            <person name="Tanaka K."/>
            <person name="Fujishima M."/>
        </authorList>
    </citation>
    <scope>NUCLEOTIDE SEQUENCE [LARGE SCALE GENOMIC DNA]</scope>
    <source>
        <strain evidence="1 2">HU1</strain>
    </source>
</reference>
<name>A0A061JGU5_9PROT</name>
<accession>A0A061JGU5</accession>
<keyword evidence="2" id="KW-1185">Reference proteome</keyword>